<dbReference type="PANTHER" id="PTHR47861">
    <property type="entry name" value="FKBP-TYPE PEPTIDYL-PROLYL CIS-TRANS ISOMERASE SLYD"/>
    <property type="match status" value="1"/>
</dbReference>
<dbReference type="SUPFAM" id="SSF54534">
    <property type="entry name" value="FKBP-like"/>
    <property type="match status" value="1"/>
</dbReference>
<evidence type="ECO:0000313" key="13">
    <source>
        <dbReference type="Proteomes" id="UP000007058"/>
    </source>
</evidence>
<evidence type="ECO:0000259" key="11">
    <source>
        <dbReference type="PROSITE" id="PS50059"/>
    </source>
</evidence>
<keyword evidence="6" id="KW-0143">Chaperone</keyword>
<evidence type="ECO:0000256" key="4">
    <source>
        <dbReference type="ARBA" id="ARBA00022490"/>
    </source>
</evidence>
<proteinExistence type="inferred from homology"/>
<dbReference type="GO" id="GO:0005737">
    <property type="term" value="C:cytoplasm"/>
    <property type="evidence" value="ECO:0007669"/>
    <property type="project" value="UniProtKB-SubCell"/>
</dbReference>
<dbReference type="Proteomes" id="UP000007058">
    <property type="component" value="Chromosome"/>
</dbReference>
<keyword evidence="7 9" id="KW-0413">Isomerase</keyword>
<evidence type="ECO:0000256" key="2">
    <source>
        <dbReference type="ARBA" id="ARBA00004496"/>
    </source>
</evidence>
<dbReference type="PANTHER" id="PTHR47861:SF3">
    <property type="entry name" value="FKBP-TYPE PEPTIDYL-PROLYL CIS-TRANS ISOMERASE SLYD"/>
    <property type="match status" value="1"/>
</dbReference>
<dbReference type="InterPro" id="IPR046357">
    <property type="entry name" value="PPIase_dom_sf"/>
</dbReference>
<accession>Q2W266</accession>
<evidence type="ECO:0000256" key="3">
    <source>
        <dbReference type="ARBA" id="ARBA00006577"/>
    </source>
</evidence>
<dbReference type="PROSITE" id="PS50059">
    <property type="entry name" value="FKBP_PPIASE"/>
    <property type="match status" value="1"/>
</dbReference>
<organism evidence="12 13">
    <name type="scientific">Paramagnetospirillum magneticum (strain ATCC 700264 / AMB-1)</name>
    <name type="common">Magnetospirillum magneticum</name>
    <dbReference type="NCBI Taxonomy" id="342108"/>
    <lineage>
        <taxon>Bacteria</taxon>
        <taxon>Pseudomonadati</taxon>
        <taxon>Pseudomonadota</taxon>
        <taxon>Alphaproteobacteria</taxon>
        <taxon>Rhodospirillales</taxon>
        <taxon>Magnetospirillaceae</taxon>
        <taxon>Paramagnetospirillum</taxon>
    </lineage>
</organism>
<dbReference type="AlphaFoldDB" id="Q2W266"/>
<evidence type="ECO:0000256" key="5">
    <source>
        <dbReference type="ARBA" id="ARBA00023110"/>
    </source>
</evidence>
<dbReference type="KEGG" id="mag:amb3255"/>
<reference evidence="12 13" key="1">
    <citation type="journal article" date="2005" name="DNA Res.">
        <title>Complete genome sequence of the facultative anaerobic magnetotactic bacterium Magnetospirillum sp. strain AMB-1.</title>
        <authorList>
            <person name="Matsunaga T."/>
            <person name="Okamura Y."/>
            <person name="Fukuda Y."/>
            <person name="Wahyudi A.T."/>
            <person name="Murase Y."/>
            <person name="Takeyama H."/>
        </authorList>
    </citation>
    <scope>NUCLEOTIDE SEQUENCE [LARGE SCALE GENOMIC DNA]</scope>
    <source>
        <strain evidence="13">ATCC 700264 / AMB-1</strain>
    </source>
</reference>
<comment type="catalytic activity">
    <reaction evidence="1 9">
        <text>[protein]-peptidylproline (omega=180) = [protein]-peptidylproline (omega=0)</text>
        <dbReference type="Rhea" id="RHEA:16237"/>
        <dbReference type="Rhea" id="RHEA-COMP:10747"/>
        <dbReference type="Rhea" id="RHEA-COMP:10748"/>
        <dbReference type="ChEBI" id="CHEBI:83833"/>
        <dbReference type="ChEBI" id="CHEBI:83834"/>
        <dbReference type="EC" id="5.2.1.8"/>
    </reaction>
</comment>
<comment type="function">
    <text evidence="8">Also involved in hydrogenase metallocenter assembly, probably by participating in the nickel insertion step. This function in hydrogenase biosynthesis requires chaperone activity and the presence of the metal-binding domain, but not PPIase activity.</text>
</comment>
<dbReference type="HOGENOM" id="CLU_766823_0_0_5"/>
<evidence type="ECO:0000256" key="10">
    <source>
        <dbReference type="SAM" id="Phobius"/>
    </source>
</evidence>
<dbReference type="EMBL" id="AP007255">
    <property type="protein sequence ID" value="BAE52059.1"/>
    <property type="molecule type" value="Genomic_DNA"/>
</dbReference>
<gene>
    <name evidence="12" type="ordered locus">amb3255</name>
</gene>
<feature type="transmembrane region" description="Helical" evidence="10">
    <location>
        <begin position="318"/>
        <end position="346"/>
    </location>
</feature>
<evidence type="ECO:0000256" key="1">
    <source>
        <dbReference type="ARBA" id="ARBA00000971"/>
    </source>
</evidence>
<evidence type="ECO:0000313" key="12">
    <source>
        <dbReference type="EMBL" id="BAE52059.1"/>
    </source>
</evidence>
<feature type="transmembrane region" description="Helical" evidence="10">
    <location>
        <begin position="285"/>
        <end position="306"/>
    </location>
</feature>
<dbReference type="Gene3D" id="3.10.50.40">
    <property type="match status" value="1"/>
</dbReference>
<feature type="domain" description="PPIase FKBP-type" evidence="11">
    <location>
        <begin position="6"/>
        <end position="101"/>
    </location>
</feature>
<dbReference type="GO" id="GO:0003755">
    <property type="term" value="F:peptidyl-prolyl cis-trans isomerase activity"/>
    <property type="evidence" value="ECO:0007669"/>
    <property type="project" value="UniProtKB-KW"/>
</dbReference>
<comment type="subcellular location">
    <subcellularLocation>
        <location evidence="2">Cytoplasm</location>
    </subcellularLocation>
</comment>
<keyword evidence="10" id="KW-0812">Transmembrane</keyword>
<dbReference type="GO" id="GO:0042026">
    <property type="term" value="P:protein refolding"/>
    <property type="evidence" value="ECO:0007669"/>
    <property type="project" value="UniProtKB-ARBA"/>
</dbReference>
<evidence type="ECO:0000256" key="7">
    <source>
        <dbReference type="ARBA" id="ARBA00023235"/>
    </source>
</evidence>
<name>Q2W266_PARM1</name>
<comment type="similarity">
    <text evidence="3">Belongs to the FKBP-type PPIase family.</text>
</comment>
<keyword evidence="10" id="KW-0472">Membrane</keyword>
<protein>
    <recommendedName>
        <fullName evidence="9">peptidylprolyl isomerase</fullName>
        <ecNumber evidence="9">5.2.1.8</ecNumber>
    </recommendedName>
</protein>
<feature type="transmembrane region" description="Helical" evidence="10">
    <location>
        <begin position="237"/>
        <end position="256"/>
    </location>
</feature>
<evidence type="ECO:0000256" key="9">
    <source>
        <dbReference type="PROSITE-ProRule" id="PRU00277"/>
    </source>
</evidence>
<dbReference type="STRING" id="342108.amb3255"/>
<keyword evidence="4" id="KW-0963">Cytoplasm</keyword>
<dbReference type="RefSeq" id="WP_011385620.1">
    <property type="nucleotide sequence ID" value="NC_007626.1"/>
</dbReference>
<evidence type="ECO:0000256" key="6">
    <source>
        <dbReference type="ARBA" id="ARBA00023186"/>
    </source>
</evidence>
<evidence type="ECO:0000256" key="8">
    <source>
        <dbReference type="ARBA" id="ARBA00037071"/>
    </source>
</evidence>
<dbReference type="InterPro" id="IPR001179">
    <property type="entry name" value="PPIase_FKBP_dom"/>
</dbReference>
<keyword evidence="13" id="KW-1185">Reference proteome</keyword>
<dbReference type="EC" id="5.2.1.8" evidence="9"/>
<keyword evidence="5 9" id="KW-0697">Rotamase</keyword>
<keyword evidence="10" id="KW-1133">Transmembrane helix</keyword>
<feature type="transmembrane region" description="Helical" evidence="10">
    <location>
        <begin position="213"/>
        <end position="231"/>
    </location>
</feature>
<sequence>MKIEANTAVTLRLRVATPDGDVVDPGAEPLSYLHGGHGGLFPKLEAALDGLGAGDSVQVTLAPEDGFGPFDTALTMTVSLDRLEAPPKVGDVLERDVNGVTLQYRVTAVGDRNVGLDGNHPLAGQTLVFSATVTDVRTATPEEVAGEVATLNRAAMDLASRGRAVARAKAEAEAEAEAAILAEAEAAGLVESSYLPQLGTRIRFVFRSQTHKLCWLAPLFLLPAIATWLGLRGWEVACGITVALWLAWCFLAPGIIGRAIKRWGYQFLFFDFSPNLTPSRLERGIVNGSAALSVIAVLAFTVVALFRMRHLSDLLEIIGLDLAILFAVGVPLIILLPFLVIILTAFRVRPVIDRAPSAPRG</sequence>